<comment type="caution">
    <text evidence="2">The sequence shown here is derived from an EMBL/GenBank/DDBJ whole genome shotgun (WGS) entry which is preliminary data.</text>
</comment>
<dbReference type="RefSeq" id="WP_154357571.1">
    <property type="nucleotide sequence ID" value="NZ_WKJL01000005.1"/>
</dbReference>
<proteinExistence type="predicted"/>
<dbReference type="InterPro" id="IPR029044">
    <property type="entry name" value="Nucleotide-diphossugar_trans"/>
</dbReference>
<dbReference type="SUPFAM" id="SSF53448">
    <property type="entry name" value="Nucleotide-diphospho-sugar transferases"/>
    <property type="match status" value="1"/>
</dbReference>
<accession>A0A844DA72</accession>
<feature type="domain" description="Glycosyltransferase 2-like" evidence="1">
    <location>
        <begin position="7"/>
        <end position="129"/>
    </location>
</feature>
<dbReference type="Gene3D" id="3.90.550.10">
    <property type="entry name" value="Spore Coat Polysaccharide Biosynthesis Protein SpsA, Chain A"/>
    <property type="match status" value="1"/>
</dbReference>
<reference evidence="2 3" key="1">
    <citation type="submission" date="2019-11" db="EMBL/GenBank/DDBJ databases">
        <title>Novel species isolated from a subtropical stream in China.</title>
        <authorList>
            <person name="Lu H."/>
        </authorList>
    </citation>
    <scope>NUCLEOTIDE SEQUENCE [LARGE SCALE GENOMIC DNA]</scope>
    <source>
        <strain evidence="2 3">FT26W</strain>
    </source>
</reference>
<sequence length="295" mass="33344">MSLPLVSIVIPTYKPAYFEQCLRSAIGQTYPNLEILISDNCPTEAIRDICARFPGVIYQRCSVTRADNVLAALYGAKGEYVKPLFDDDILHPFCVERMVAAASIVPDIDLVFAASGVIDKDNAMVRRRVPYPQNGLIPGRELYRTITLMANVVGEFSSLMVRRQRLWELGPQRLFTMGDYDFRNGLADAVFYCRVADGRNAYYLNEELSYFRHDMRLESNSNPSTNLNFGWVLAEGYEMWRGAHMEGVISTDELLATRESGLANFQRHGEYPQVSAAYQRYCDYLAALGATPRPD</sequence>
<protein>
    <submittedName>
        <fullName evidence="2">Glycosyltransferase</fullName>
    </submittedName>
</protein>
<dbReference type="InterPro" id="IPR001173">
    <property type="entry name" value="Glyco_trans_2-like"/>
</dbReference>
<keyword evidence="3" id="KW-1185">Reference proteome</keyword>
<evidence type="ECO:0000259" key="1">
    <source>
        <dbReference type="Pfam" id="PF00535"/>
    </source>
</evidence>
<dbReference type="EMBL" id="WKJL01000005">
    <property type="protein sequence ID" value="MRW84530.1"/>
    <property type="molecule type" value="Genomic_DNA"/>
</dbReference>
<keyword evidence="2" id="KW-0808">Transferase</keyword>
<dbReference type="Pfam" id="PF00535">
    <property type="entry name" value="Glycos_transf_2"/>
    <property type="match status" value="1"/>
</dbReference>
<name>A0A844DA72_9BURK</name>
<gene>
    <name evidence="2" type="ORF">GJ698_10575</name>
</gene>
<dbReference type="GO" id="GO:0016758">
    <property type="term" value="F:hexosyltransferase activity"/>
    <property type="evidence" value="ECO:0007669"/>
    <property type="project" value="UniProtKB-ARBA"/>
</dbReference>
<dbReference type="PANTHER" id="PTHR22916:SF3">
    <property type="entry name" value="UDP-GLCNAC:BETAGAL BETA-1,3-N-ACETYLGLUCOSAMINYLTRANSFERASE-LIKE PROTEIN 1"/>
    <property type="match status" value="1"/>
</dbReference>
<dbReference type="Proteomes" id="UP000439986">
    <property type="component" value="Unassembled WGS sequence"/>
</dbReference>
<dbReference type="PANTHER" id="PTHR22916">
    <property type="entry name" value="GLYCOSYLTRANSFERASE"/>
    <property type="match status" value="1"/>
</dbReference>
<organism evidence="2 3">
    <name type="scientific">Duganella aquatilis</name>
    <dbReference type="NCBI Taxonomy" id="2666082"/>
    <lineage>
        <taxon>Bacteria</taxon>
        <taxon>Pseudomonadati</taxon>
        <taxon>Pseudomonadota</taxon>
        <taxon>Betaproteobacteria</taxon>
        <taxon>Burkholderiales</taxon>
        <taxon>Oxalobacteraceae</taxon>
        <taxon>Telluria group</taxon>
        <taxon>Duganella</taxon>
    </lineage>
</organism>
<evidence type="ECO:0000313" key="2">
    <source>
        <dbReference type="EMBL" id="MRW84530.1"/>
    </source>
</evidence>
<dbReference type="AlphaFoldDB" id="A0A844DA72"/>
<evidence type="ECO:0000313" key="3">
    <source>
        <dbReference type="Proteomes" id="UP000439986"/>
    </source>
</evidence>